<dbReference type="Gene3D" id="1.10.287.700">
    <property type="entry name" value="Helix hairpin bin"/>
    <property type="match status" value="1"/>
</dbReference>
<evidence type="ECO:0000313" key="3">
    <source>
        <dbReference type="Proteomes" id="UP000807469"/>
    </source>
</evidence>
<protein>
    <submittedName>
        <fullName evidence="2">Uncharacterized protein</fullName>
    </submittedName>
</protein>
<gene>
    <name evidence="2" type="ORF">BDN70DRAFT_887872</name>
</gene>
<feature type="signal peptide" evidence="1">
    <location>
        <begin position="1"/>
        <end position="21"/>
    </location>
</feature>
<reference evidence="2" key="1">
    <citation type="submission" date="2020-11" db="EMBL/GenBank/DDBJ databases">
        <authorList>
            <consortium name="DOE Joint Genome Institute"/>
            <person name="Ahrendt S."/>
            <person name="Riley R."/>
            <person name="Andreopoulos W."/>
            <person name="Labutti K."/>
            <person name="Pangilinan J."/>
            <person name="Ruiz-Duenas F.J."/>
            <person name="Barrasa J.M."/>
            <person name="Sanchez-Garcia M."/>
            <person name="Camarero S."/>
            <person name="Miyauchi S."/>
            <person name="Serrano A."/>
            <person name="Linde D."/>
            <person name="Babiker R."/>
            <person name="Drula E."/>
            <person name="Ayuso-Fernandez I."/>
            <person name="Pacheco R."/>
            <person name="Padilla G."/>
            <person name="Ferreira P."/>
            <person name="Barriuso J."/>
            <person name="Kellner H."/>
            <person name="Castanera R."/>
            <person name="Alfaro M."/>
            <person name="Ramirez L."/>
            <person name="Pisabarro A.G."/>
            <person name="Kuo A."/>
            <person name="Tritt A."/>
            <person name="Lipzen A."/>
            <person name="He G."/>
            <person name="Yan M."/>
            <person name="Ng V."/>
            <person name="Cullen D."/>
            <person name="Martin F."/>
            <person name="Rosso M.-N."/>
            <person name="Henrissat B."/>
            <person name="Hibbett D."/>
            <person name="Martinez A.T."/>
            <person name="Grigoriev I.V."/>
        </authorList>
    </citation>
    <scope>NUCLEOTIDE SEQUENCE</scope>
    <source>
        <strain evidence="2">CIRM-BRFM 674</strain>
    </source>
</reference>
<dbReference type="AlphaFoldDB" id="A0A9P5YN37"/>
<organism evidence="2 3">
    <name type="scientific">Pholiota conissans</name>
    <dbReference type="NCBI Taxonomy" id="109636"/>
    <lineage>
        <taxon>Eukaryota</taxon>
        <taxon>Fungi</taxon>
        <taxon>Dikarya</taxon>
        <taxon>Basidiomycota</taxon>
        <taxon>Agaricomycotina</taxon>
        <taxon>Agaricomycetes</taxon>
        <taxon>Agaricomycetidae</taxon>
        <taxon>Agaricales</taxon>
        <taxon>Agaricineae</taxon>
        <taxon>Strophariaceae</taxon>
        <taxon>Pholiota</taxon>
    </lineage>
</organism>
<feature type="chain" id="PRO_5040156725" evidence="1">
    <location>
        <begin position="22"/>
        <end position="306"/>
    </location>
</feature>
<dbReference type="OrthoDB" id="3058140at2759"/>
<dbReference type="EMBL" id="MU155646">
    <property type="protein sequence ID" value="KAF9471645.1"/>
    <property type="molecule type" value="Genomic_DNA"/>
</dbReference>
<proteinExistence type="predicted"/>
<evidence type="ECO:0000256" key="1">
    <source>
        <dbReference type="SAM" id="SignalP"/>
    </source>
</evidence>
<sequence length="306" mass="33625">MYSRAGLVGIVLALLIAFTVAAPIPTTNTTPPRASLSHRTPLSHSITSKPQAAFAINHPHAHNHVVPSASVADGVDERELVYLVRRKSIFTKIRDAFRKAGHAIKKGFQKVGHAIKKGFQKAGHAIKKGFQKAGHAIKKGFQKVGHAIKHVAQKIGHGIKVAAKKVGHFIKTTGAKIAKVGLKIISTVQKVASKVVSFIPGVGKVLSKVMDGASAATNAISNRIHVKIGGKLGKAMKGMDKARKIVGYIPRELPEDFEERDLGDFDFEEFDARDAYEWDSLMDARADYDEWLYERGWDDWEDPYMY</sequence>
<dbReference type="Proteomes" id="UP000807469">
    <property type="component" value="Unassembled WGS sequence"/>
</dbReference>
<name>A0A9P5YN37_9AGAR</name>
<accession>A0A9P5YN37</accession>
<keyword evidence="3" id="KW-1185">Reference proteome</keyword>
<comment type="caution">
    <text evidence="2">The sequence shown here is derived from an EMBL/GenBank/DDBJ whole genome shotgun (WGS) entry which is preliminary data.</text>
</comment>
<evidence type="ECO:0000313" key="2">
    <source>
        <dbReference type="EMBL" id="KAF9471645.1"/>
    </source>
</evidence>
<keyword evidence="1" id="KW-0732">Signal</keyword>